<comment type="subcellular location">
    <subcellularLocation>
        <location evidence="8">Carboxysome</location>
    </subcellularLocation>
    <subcellularLocation>
        <location evidence="8">Cytoplasm</location>
    </subcellularLocation>
    <text evidence="8">Most protein is cytoplasmic, but some is in the carboxysome.</text>
</comment>
<keyword evidence="7" id="KW-1283">Bacterial microcompartment</keyword>
<protein>
    <recommendedName>
        <fullName evidence="6 8">RuBisCO chaperone RbcX</fullName>
    </recommendedName>
</protein>
<dbReference type="GO" id="GO:0110102">
    <property type="term" value="P:ribulose bisphosphate carboxylase complex assembly"/>
    <property type="evidence" value="ECO:0007669"/>
    <property type="project" value="UniProtKB-UniRule"/>
</dbReference>
<comment type="domain">
    <text evidence="8">The homodimer has 2 functional domains, a central cleft essential for production of soluble RbcL in which the RbcL peptide binds, and a polar surface which plays a role in correct RbcL subunit arrangement.</text>
</comment>
<dbReference type="InterPro" id="IPR038052">
    <property type="entry name" value="Chaperonin_RbcX_sf"/>
</dbReference>
<evidence type="ECO:0000256" key="7">
    <source>
        <dbReference type="ARBA" id="ARBA00024446"/>
    </source>
</evidence>
<comment type="subunit">
    <text evidence="8">Homodimer. Interacts with the exposed C-terminal peptide of RbcL via its central cleft, contacts a second RbcL monomer via its peripheral polar surface.</text>
</comment>
<dbReference type="NCBIfam" id="NF047598">
    <property type="entry name" value="ChaprRbcXCyano"/>
    <property type="match status" value="1"/>
</dbReference>
<name>A0A481YM30_9CHRO</name>
<proteinExistence type="inferred from homology"/>
<feature type="compositionally biased region" description="Polar residues" evidence="9">
    <location>
        <begin position="109"/>
        <end position="123"/>
    </location>
</feature>
<reference evidence="10" key="1">
    <citation type="submission" date="2018-06" db="EMBL/GenBank/DDBJ databases">
        <title>Polyphasic study of the coccoid cyanobacterial genera Gloeothece, Crocosphaera, and Cyanothece.</title>
        <authorList>
            <person name="Mares J."/>
            <person name="Johansen J.R."/>
            <person name="Hauer T."/>
            <person name="Zima J."/>
            <person name="Ventura S."/>
            <person name="Cuzman O."/>
            <person name="Kastovsky J."/>
        </authorList>
    </citation>
    <scope>NUCLEOTIDE SEQUENCE</scope>
    <source>
        <strain evidence="10">CCALA 1113</strain>
    </source>
</reference>
<dbReference type="PANTHER" id="PTHR33791:SF1">
    <property type="entry name" value="RUBISCO CHAPERONE RBCX"/>
    <property type="match status" value="1"/>
</dbReference>
<gene>
    <name evidence="8 10" type="primary">rbcX</name>
</gene>
<evidence type="ECO:0000313" key="10">
    <source>
        <dbReference type="EMBL" id="QBK82205.1"/>
    </source>
</evidence>
<dbReference type="Gene3D" id="1.10.1200.210">
    <property type="entry name" value="Chaperonin-like RbcX"/>
    <property type="match status" value="1"/>
</dbReference>
<dbReference type="GO" id="GO:0015977">
    <property type="term" value="P:carbon fixation"/>
    <property type="evidence" value="ECO:0007669"/>
    <property type="project" value="UniProtKB-UniRule"/>
</dbReference>
<dbReference type="HAMAP" id="MF_00855">
    <property type="entry name" value="RbcX"/>
    <property type="match status" value="1"/>
</dbReference>
<keyword evidence="4 8" id="KW-0120">Carbon dioxide fixation</keyword>
<dbReference type="Pfam" id="PF02341">
    <property type="entry name" value="RbcX"/>
    <property type="match status" value="1"/>
</dbReference>
<feature type="compositionally biased region" description="Acidic residues" evidence="9">
    <location>
        <begin position="124"/>
        <end position="135"/>
    </location>
</feature>
<dbReference type="SUPFAM" id="SSF158615">
    <property type="entry name" value="RbcX-like"/>
    <property type="match status" value="1"/>
</dbReference>
<dbReference type="InterPro" id="IPR046381">
    <property type="entry name" value="RbcX"/>
</dbReference>
<sequence>MYPKKIATDTAKVLQSYLTYQAVRTIIDQLSETNPNQAIWLSQYSSTNKIQDGEAYLEGMMAENKELVLRIMTVREHLAETVLDFLPEMVKTGIIQANMEHRRQLLERLTQSQPANSAPQVETSESESDVDNPPN</sequence>
<evidence type="ECO:0000256" key="2">
    <source>
        <dbReference type="ARBA" id="ARBA00022531"/>
    </source>
</evidence>
<evidence type="ECO:0000256" key="1">
    <source>
        <dbReference type="ARBA" id="ARBA00022490"/>
    </source>
</evidence>
<dbReference type="EMBL" id="MH507582">
    <property type="protein sequence ID" value="QBK82205.1"/>
    <property type="molecule type" value="Genomic_DNA"/>
</dbReference>
<organism evidence="10">
    <name type="scientific">Gloeothece reniformis CCALA 1113</name>
    <dbReference type="NCBI Taxonomy" id="2030460"/>
    <lineage>
        <taxon>Bacteria</taxon>
        <taxon>Bacillati</taxon>
        <taxon>Cyanobacteriota</taxon>
        <taxon>Cyanophyceae</taxon>
        <taxon>Oscillatoriophycideae</taxon>
        <taxon>Chroococcales</taxon>
        <taxon>Aphanothecaceae</taxon>
        <taxon>Gloeothece</taxon>
        <taxon>Gloeothece reniformis</taxon>
    </lineage>
</organism>
<keyword evidence="3 8" id="KW-0143">Chaperone</keyword>
<dbReference type="GO" id="GO:0044183">
    <property type="term" value="F:protein folding chaperone"/>
    <property type="evidence" value="ECO:0007669"/>
    <property type="project" value="InterPro"/>
</dbReference>
<evidence type="ECO:0000256" key="4">
    <source>
        <dbReference type="ARBA" id="ARBA00023300"/>
    </source>
</evidence>
<dbReference type="GO" id="GO:0005737">
    <property type="term" value="C:cytoplasm"/>
    <property type="evidence" value="ECO:0007669"/>
    <property type="project" value="UniProtKB-SubCell"/>
</dbReference>
<comment type="similarity">
    <text evidence="8">Belongs to the RbcX family.</text>
</comment>
<comment type="function">
    <text evidence="8">An RbcL-specific chaperone. The central cleft of the RbcX homodimer (RbcX2) binds the C-terminus of an RbcL monomer, stabilizing the C-terminus and probably preventing its reassociation with chaperonin GroEL-ES. At the same time the peripheral region of RbcX2 binds a second RbcL monomer, bridging the RbcL homodimers in the correct orientation. The RbcX2(2)-bound RbcL dimers then assemble into the RbcL8 core (RbcL8-(RbcX2)8). RbcS binding triggers the release of RbcX2.</text>
</comment>
<keyword evidence="1 8" id="KW-0963">Cytoplasm</keyword>
<accession>A0A481YM30</accession>
<keyword evidence="5 8" id="KW-1282">Carboxysome</keyword>
<dbReference type="InterPro" id="IPR003435">
    <property type="entry name" value="Chaperonin_RcbX"/>
</dbReference>
<evidence type="ECO:0000256" key="9">
    <source>
        <dbReference type="SAM" id="MobiDB-lite"/>
    </source>
</evidence>
<dbReference type="GO" id="GO:0031470">
    <property type="term" value="C:carboxysome"/>
    <property type="evidence" value="ECO:0007669"/>
    <property type="project" value="UniProtKB-SubCell"/>
</dbReference>
<dbReference type="GO" id="GO:0015979">
    <property type="term" value="P:photosynthesis"/>
    <property type="evidence" value="ECO:0007669"/>
    <property type="project" value="UniProtKB-KW"/>
</dbReference>
<keyword evidence="2 8" id="KW-0602">Photosynthesis</keyword>
<evidence type="ECO:0000256" key="6">
    <source>
        <dbReference type="ARBA" id="ARBA00023866"/>
    </source>
</evidence>
<dbReference type="PANTHER" id="PTHR33791">
    <property type="entry name" value="CHAPERONIN-LIKE RBCX PROTEIN 1, CHLOROPLASTIC"/>
    <property type="match status" value="1"/>
</dbReference>
<evidence type="ECO:0000256" key="5">
    <source>
        <dbReference type="ARBA" id="ARBA00023669"/>
    </source>
</evidence>
<evidence type="ECO:0000256" key="3">
    <source>
        <dbReference type="ARBA" id="ARBA00023186"/>
    </source>
</evidence>
<feature type="region of interest" description="Disordered" evidence="9">
    <location>
        <begin position="107"/>
        <end position="135"/>
    </location>
</feature>
<dbReference type="AlphaFoldDB" id="A0A481YM30"/>
<evidence type="ECO:0000256" key="8">
    <source>
        <dbReference type="HAMAP-Rule" id="MF_00855"/>
    </source>
</evidence>